<feature type="compositionally biased region" description="Acidic residues" evidence="1">
    <location>
        <begin position="89"/>
        <end position="108"/>
    </location>
</feature>
<sequence length="434" mass="48860">MNQGITCRLRALSESTVTSVEEILAGSVSARTSTSGHKSQITNWPKRAQFSKRAPKRKEMARPKADDKKRARAKPDGPRKRRRRKSSWDYEDNNGDIPSDDASDESDEEPKPKKKRSRPRKVPLPAPPQPKREPADDAHALELKHRARKQQFERDSEQLLQEVRELALKEKKTQQKLIEKLKRDVTTLSRQAEDERKQRQKEVDRIVAEKMREYDAKHRNRDDGDVEKKALKEHIKELESQFASFKRSTGPDDVVTVNAAAASAATDPSSTEPGQQGTVKFLLREVVGCLTITLVLLYFCYQTQLLEIYRLVTSTDIRLIQSTDEDEDGDDCTEIVCTTKDSATGNQFEFELAVPAIASSEIEYLPSEKPPTGIKVPSYLRVQCVVDIYSSMGSAFSTGFSDGTAADVLLVLDSVVDFEIARNCLYSSFESSDS</sequence>
<feature type="compositionally biased region" description="Basic and acidic residues" evidence="1">
    <location>
        <begin position="57"/>
        <end position="78"/>
    </location>
</feature>
<dbReference type="OrthoDB" id="77066at2759"/>
<evidence type="ECO:0000313" key="3">
    <source>
        <dbReference type="Proteomes" id="UP001165083"/>
    </source>
</evidence>
<feature type="compositionally biased region" description="Basic residues" evidence="1">
    <location>
        <begin position="112"/>
        <end position="121"/>
    </location>
</feature>
<dbReference type="AlphaFoldDB" id="A0A9W6U6K5"/>
<gene>
    <name evidence="2" type="ORF">Plil01_001085800</name>
</gene>
<feature type="compositionally biased region" description="Polar residues" evidence="1">
    <location>
        <begin position="29"/>
        <end position="43"/>
    </location>
</feature>
<feature type="region of interest" description="Disordered" evidence="1">
    <location>
        <begin position="26"/>
        <end position="154"/>
    </location>
</feature>
<evidence type="ECO:0000313" key="2">
    <source>
        <dbReference type="EMBL" id="GMF26155.1"/>
    </source>
</evidence>
<evidence type="ECO:0000256" key="1">
    <source>
        <dbReference type="SAM" id="MobiDB-lite"/>
    </source>
</evidence>
<proteinExistence type="predicted"/>
<accession>A0A9W6U6K5</accession>
<reference evidence="2" key="1">
    <citation type="submission" date="2023-04" db="EMBL/GenBank/DDBJ databases">
        <title>Phytophthora lilii NBRC 32176.</title>
        <authorList>
            <person name="Ichikawa N."/>
            <person name="Sato H."/>
            <person name="Tonouchi N."/>
        </authorList>
    </citation>
    <scope>NUCLEOTIDE SEQUENCE</scope>
    <source>
        <strain evidence="2">NBRC 32176</strain>
    </source>
</reference>
<organism evidence="2 3">
    <name type="scientific">Phytophthora lilii</name>
    <dbReference type="NCBI Taxonomy" id="2077276"/>
    <lineage>
        <taxon>Eukaryota</taxon>
        <taxon>Sar</taxon>
        <taxon>Stramenopiles</taxon>
        <taxon>Oomycota</taxon>
        <taxon>Peronosporomycetes</taxon>
        <taxon>Peronosporales</taxon>
        <taxon>Peronosporaceae</taxon>
        <taxon>Phytophthora</taxon>
    </lineage>
</organism>
<dbReference type="Proteomes" id="UP001165083">
    <property type="component" value="Unassembled WGS sequence"/>
</dbReference>
<name>A0A9W6U6K5_9STRA</name>
<keyword evidence="3" id="KW-1185">Reference proteome</keyword>
<comment type="caution">
    <text evidence="2">The sequence shown here is derived from an EMBL/GenBank/DDBJ whole genome shotgun (WGS) entry which is preliminary data.</text>
</comment>
<dbReference type="EMBL" id="BSXW01000590">
    <property type="protein sequence ID" value="GMF26155.1"/>
    <property type="molecule type" value="Genomic_DNA"/>
</dbReference>
<feature type="compositionally biased region" description="Basic and acidic residues" evidence="1">
    <location>
        <begin position="130"/>
        <end position="154"/>
    </location>
</feature>
<protein>
    <submittedName>
        <fullName evidence="2">Unnamed protein product</fullName>
    </submittedName>
</protein>